<name>A0A4Y9F6R4_9MICC</name>
<gene>
    <name evidence="1" type="ORF">E4U03_00415</name>
</gene>
<dbReference type="RefSeq" id="WP_135011029.1">
    <property type="nucleotide sequence ID" value="NZ_JADGLK010000001.1"/>
</dbReference>
<sequence length="346" mass="39674">MPPAADLVDLTPRVPHEILLSLLNKPPYREKWMRHVQRRRGNSINQRAVATFIAYELSDYLDQDIDPATIKDRVSRALNGEAISDTTAHMFIAAFEFTSDEARELQRALSAHSLNRKLAQQAETLTSAERTIDTRNYTSLSTLMDGHIDRFGFMRHFVVTEIIRSEIDELTLISPRFESTDSTVTLIEGGELVSMNEHERTHIHHPDNTMWQLAIKPPAPVRYGQVHQIRYRIDLDIDPMLLEQEKCSYASLGPFTPARFNISLALTFDAEPSNMVQKIWSHTMKDESLLEVVELPSQQRYSMSFPIAEDTVFAYFWDSDYEGAIRHYHGDDPAWLSRLTPADPNS</sequence>
<comment type="caution">
    <text evidence="1">The sequence shown here is derived from an EMBL/GenBank/DDBJ whole genome shotgun (WGS) entry which is preliminary data.</text>
</comment>
<evidence type="ECO:0000313" key="1">
    <source>
        <dbReference type="EMBL" id="TFU24411.1"/>
    </source>
</evidence>
<accession>A0A4Y9F6R4</accession>
<dbReference type="Proteomes" id="UP000297951">
    <property type="component" value="Unassembled WGS sequence"/>
</dbReference>
<organism evidence="1 2">
    <name type="scientific">Rothia nasimurium</name>
    <dbReference type="NCBI Taxonomy" id="85336"/>
    <lineage>
        <taxon>Bacteria</taxon>
        <taxon>Bacillati</taxon>
        <taxon>Actinomycetota</taxon>
        <taxon>Actinomycetes</taxon>
        <taxon>Micrococcales</taxon>
        <taxon>Micrococcaceae</taxon>
        <taxon>Rothia</taxon>
    </lineage>
</organism>
<protein>
    <submittedName>
        <fullName evidence="1">Uncharacterized protein</fullName>
    </submittedName>
</protein>
<evidence type="ECO:0000313" key="2">
    <source>
        <dbReference type="Proteomes" id="UP000297951"/>
    </source>
</evidence>
<proteinExistence type="predicted"/>
<dbReference type="OrthoDB" id="3205593at2"/>
<dbReference type="EMBL" id="SPQC01000001">
    <property type="protein sequence ID" value="TFU24411.1"/>
    <property type="molecule type" value="Genomic_DNA"/>
</dbReference>
<dbReference type="AlphaFoldDB" id="A0A4Y9F6R4"/>
<reference evidence="1 2" key="1">
    <citation type="submission" date="2019-03" db="EMBL/GenBank/DDBJ databases">
        <title>Diversity of the mouse oral microbiome.</title>
        <authorList>
            <person name="Joseph S."/>
            <person name="Aduse-Opoku J."/>
            <person name="Curtis M."/>
            <person name="Wade W."/>
            <person name="Hashim A."/>
        </authorList>
    </citation>
    <scope>NUCLEOTIDE SEQUENCE [LARGE SCALE GENOMIC DNA]</scope>
    <source>
        <strain evidence="2">irhom_31</strain>
    </source>
</reference>